<keyword evidence="2" id="KW-1185">Reference proteome</keyword>
<dbReference type="RefSeq" id="WP_377758887.1">
    <property type="nucleotide sequence ID" value="NZ_JBHRXY010000001.1"/>
</dbReference>
<reference evidence="2" key="1">
    <citation type="journal article" date="2019" name="Int. J. Syst. Evol. Microbiol.">
        <title>The Global Catalogue of Microorganisms (GCM) 10K type strain sequencing project: providing services to taxonomists for standard genome sequencing and annotation.</title>
        <authorList>
            <consortium name="The Broad Institute Genomics Platform"/>
            <consortium name="The Broad Institute Genome Sequencing Center for Infectious Disease"/>
            <person name="Wu L."/>
            <person name="Ma J."/>
        </authorList>
    </citation>
    <scope>NUCLEOTIDE SEQUENCE [LARGE SCALE GENOMIC DNA]</scope>
    <source>
        <strain evidence="2">KCTC 42473</strain>
    </source>
</reference>
<comment type="caution">
    <text evidence="1">The sequence shown here is derived from an EMBL/GenBank/DDBJ whole genome shotgun (WGS) entry which is preliminary data.</text>
</comment>
<accession>A0ABV7TZN5</accession>
<proteinExistence type="predicted"/>
<organism evidence="1 2">
    <name type="scientific">Paracoccus angustae</name>
    <dbReference type="NCBI Taxonomy" id="1671480"/>
    <lineage>
        <taxon>Bacteria</taxon>
        <taxon>Pseudomonadati</taxon>
        <taxon>Pseudomonadota</taxon>
        <taxon>Alphaproteobacteria</taxon>
        <taxon>Rhodobacterales</taxon>
        <taxon>Paracoccaceae</taxon>
        <taxon>Paracoccus</taxon>
    </lineage>
</organism>
<dbReference type="Proteomes" id="UP001595539">
    <property type="component" value="Unassembled WGS sequence"/>
</dbReference>
<name>A0ABV7TZN5_9RHOB</name>
<gene>
    <name evidence="1" type="ORF">ACFOM8_02200</name>
</gene>
<sequence length="78" mass="8793">MTSAVVATYADEAYDPLRNYLKAMQHDDDLMDGAEVQWAKQLLMAMERQIDATASLLDPAQLAAIRTRPVRLIREEDA</sequence>
<evidence type="ECO:0000313" key="1">
    <source>
        <dbReference type="EMBL" id="MFC3628252.1"/>
    </source>
</evidence>
<protein>
    <submittedName>
        <fullName evidence="1">Uncharacterized protein</fullName>
    </submittedName>
</protein>
<dbReference type="EMBL" id="JBHRXY010000001">
    <property type="protein sequence ID" value="MFC3628252.1"/>
    <property type="molecule type" value="Genomic_DNA"/>
</dbReference>
<evidence type="ECO:0000313" key="2">
    <source>
        <dbReference type="Proteomes" id="UP001595539"/>
    </source>
</evidence>